<evidence type="ECO:0000259" key="6">
    <source>
        <dbReference type="SMART" id="SM00849"/>
    </source>
</evidence>
<dbReference type="PANTHER" id="PTHR42978:SF2">
    <property type="entry name" value="102 KBASES UNSTABLE REGION: FROM 1 TO 119443"/>
    <property type="match status" value="1"/>
</dbReference>
<dbReference type="SMART" id="SM00849">
    <property type="entry name" value="Lactamase_B"/>
    <property type="match status" value="1"/>
</dbReference>
<dbReference type="Pfam" id="PF00753">
    <property type="entry name" value="Lactamase_B"/>
    <property type="match status" value="1"/>
</dbReference>
<dbReference type="SUPFAM" id="SSF56281">
    <property type="entry name" value="Metallo-hydrolase/oxidoreductase"/>
    <property type="match status" value="1"/>
</dbReference>
<dbReference type="InterPro" id="IPR051013">
    <property type="entry name" value="MBL_superfamily_lactonases"/>
</dbReference>
<evidence type="ECO:0000313" key="7">
    <source>
        <dbReference type="EMBL" id="HHM43932.1"/>
    </source>
</evidence>
<reference evidence="7" key="1">
    <citation type="journal article" date="2020" name="mSystems">
        <title>Genome- and Community-Level Interaction Insights into Carbon Utilization and Element Cycling Functions of Hydrothermarchaeota in Hydrothermal Sediment.</title>
        <authorList>
            <person name="Zhou Z."/>
            <person name="Liu Y."/>
            <person name="Xu W."/>
            <person name="Pan J."/>
            <person name="Luo Z.H."/>
            <person name="Li M."/>
        </authorList>
    </citation>
    <scope>NUCLEOTIDE SEQUENCE [LARGE SCALE GENOMIC DNA]</scope>
    <source>
        <strain evidence="7">SpSt-1074</strain>
    </source>
</reference>
<evidence type="ECO:0000256" key="3">
    <source>
        <dbReference type="ARBA" id="ARBA00022723"/>
    </source>
</evidence>
<evidence type="ECO:0000256" key="1">
    <source>
        <dbReference type="ARBA" id="ARBA00001947"/>
    </source>
</evidence>
<evidence type="ECO:0000256" key="4">
    <source>
        <dbReference type="ARBA" id="ARBA00022801"/>
    </source>
</evidence>
<dbReference type="CDD" id="cd07729">
    <property type="entry name" value="AHL_lactonase_MBL-fold"/>
    <property type="match status" value="1"/>
</dbReference>
<feature type="domain" description="Metallo-beta-lactamase" evidence="6">
    <location>
        <begin position="32"/>
        <end position="244"/>
    </location>
</feature>
<comment type="similarity">
    <text evidence="2">Belongs to the metallo-beta-lactamase superfamily.</text>
</comment>
<dbReference type="InterPro" id="IPR036866">
    <property type="entry name" value="RibonucZ/Hydroxyglut_hydro"/>
</dbReference>
<keyword evidence="4" id="KW-0378">Hydrolase</keyword>
<dbReference type="GO" id="GO:0046872">
    <property type="term" value="F:metal ion binding"/>
    <property type="evidence" value="ECO:0007669"/>
    <property type="project" value="UniProtKB-KW"/>
</dbReference>
<dbReference type="AlphaFoldDB" id="A0A7J3VSR3"/>
<comment type="cofactor">
    <cofactor evidence="1">
        <name>Zn(2+)</name>
        <dbReference type="ChEBI" id="CHEBI:29105"/>
    </cofactor>
</comment>
<dbReference type="PANTHER" id="PTHR42978">
    <property type="entry name" value="QUORUM-QUENCHING LACTONASE YTNP-RELATED-RELATED"/>
    <property type="match status" value="1"/>
</dbReference>
<dbReference type="Gene3D" id="3.60.15.10">
    <property type="entry name" value="Ribonuclease Z/Hydroxyacylglutathione hydrolase-like"/>
    <property type="match status" value="1"/>
</dbReference>
<accession>A0A7J3VSR3</accession>
<dbReference type="InterPro" id="IPR001279">
    <property type="entry name" value="Metallo-B-lactamas"/>
</dbReference>
<organism evidence="7">
    <name type="scientific">Caldiarchaeum subterraneum</name>
    <dbReference type="NCBI Taxonomy" id="311458"/>
    <lineage>
        <taxon>Archaea</taxon>
        <taxon>Nitrososphaerota</taxon>
        <taxon>Candidatus Caldarchaeales</taxon>
        <taxon>Candidatus Caldarchaeaceae</taxon>
        <taxon>Candidatus Caldarchaeum</taxon>
    </lineage>
</organism>
<gene>
    <name evidence="7" type="ORF">ENM31_01355</name>
</gene>
<comment type="caution">
    <text evidence="7">The sequence shown here is derived from an EMBL/GenBank/DDBJ whole genome shotgun (WGS) entry which is preliminary data.</text>
</comment>
<dbReference type="GO" id="GO:0016787">
    <property type="term" value="F:hydrolase activity"/>
    <property type="evidence" value="ECO:0007669"/>
    <property type="project" value="UniProtKB-KW"/>
</dbReference>
<name>A0A7J3VSR3_CALS0</name>
<evidence type="ECO:0000256" key="5">
    <source>
        <dbReference type="ARBA" id="ARBA00022833"/>
    </source>
</evidence>
<dbReference type="EMBL" id="DRXH01000049">
    <property type="protein sequence ID" value="HHM43932.1"/>
    <property type="molecule type" value="Genomic_DNA"/>
</dbReference>
<keyword evidence="5" id="KW-0862">Zinc</keyword>
<keyword evidence="3" id="KW-0479">Metal-binding</keyword>
<proteinExistence type="inferred from homology"/>
<evidence type="ECO:0000256" key="2">
    <source>
        <dbReference type="ARBA" id="ARBA00007749"/>
    </source>
</evidence>
<protein>
    <submittedName>
        <fullName evidence="7">N-acyl homoserine lactonase family protein</fullName>
    </submittedName>
</protein>
<sequence>MVKVYIIDGGTFTQDQSIATFAIGAGQPMTSQVYTVYVDHPEAKIVIETGMDPEIWPPLLRQILVPNQKPEQRLDNALKRLGVKPEDIDIVINTHLHADHCSFNRIFKNATWLVQREELKQAYVPEVHEITYYRGCFDVGLETQLLDGDYEVVKGVSILDTKGHTAGHQSIAIETERSGVFLITGDASMTRENFHGSERTSPHGWPCAPVIDARQYMRSLEKMKRFVRETEARTLKTCSIIYGHDHAEFQKLKLAPNHYE</sequence>